<dbReference type="PROSITE" id="PS50112">
    <property type="entry name" value="PAS"/>
    <property type="match status" value="1"/>
</dbReference>
<evidence type="ECO:0000256" key="5">
    <source>
        <dbReference type="ARBA" id="ARBA00022777"/>
    </source>
</evidence>
<feature type="domain" description="Histidine kinase" evidence="9">
    <location>
        <begin position="387"/>
        <end position="601"/>
    </location>
</feature>
<dbReference type="InterPro" id="IPR004358">
    <property type="entry name" value="Sig_transdc_His_kin-like_C"/>
</dbReference>
<keyword evidence="8" id="KW-1133">Transmembrane helix</keyword>
<dbReference type="SUPFAM" id="SSF47384">
    <property type="entry name" value="Homodimeric domain of signal transducing histidine kinase"/>
    <property type="match status" value="1"/>
</dbReference>
<dbReference type="EC" id="2.7.13.3" evidence="2"/>
<dbReference type="SUPFAM" id="SSF55874">
    <property type="entry name" value="ATPase domain of HSP90 chaperone/DNA topoisomerase II/histidine kinase"/>
    <property type="match status" value="1"/>
</dbReference>
<keyword evidence="8" id="KW-0812">Transmembrane</keyword>
<dbReference type="InterPro" id="IPR003594">
    <property type="entry name" value="HATPase_dom"/>
</dbReference>
<keyword evidence="5" id="KW-0418">Kinase</keyword>
<dbReference type="Gene3D" id="3.30.450.20">
    <property type="entry name" value="PAS domain"/>
    <property type="match status" value="2"/>
</dbReference>
<dbReference type="NCBIfam" id="TIGR00229">
    <property type="entry name" value="sensory_box"/>
    <property type="match status" value="1"/>
</dbReference>
<evidence type="ECO:0000256" key="2">
    <source>
        <dbReference type="ARBA" id="ARBA00012438"/>
    </source>
</evidence>
<proteinExistence type="predicted"/>
<keyword evidence="7" id="KW-0175">Coiled coil</keyword>
<evidence type="ECO:0000256" key="1">
    <source>
        <dbReference type="ARBA" id="ARBA00000085"/>
    </source>
</evidence>
<evidence type="ECO:0000256" key="7">
    <source>
        <dbReference type="SAM" id="Coils"/>
    </source>
</evidence>
<dbReference type="Gene3D" id="1.10.287.130">
    <property type="match status" value="1"/>
</dbReference>
<feature type="coiled-coil region" evidence="7">
    <location>
        <begin position="349"/>
        <end position="380"/>
    </location>
</feature>
<feature type="domain" description="PAC" evidence="11">
    <location>
        <begin position="144"/>
        <end position="199"/>
    </location>
</feature>
<keyword evidence="4" id="KW-0808">Transferase</keyword>
<keyword evidence="13" id="KW-1185">Reference proteome</keyword>
<comment type="catalytic activity">
    <reaction evidence="1">
        <text>ATP + protein L-histidine = ADP + protein N-phospho-L-histidine.</text>
        <dbReference type="EC" id="2.7.13.3"/>
    </reaction>
</comment>
<evidence type="ECO:0000259" key="9">
    <source>
        <dbReference type="PROSITE" id="PS50109"/>
    </source>
</evidence>
<feature type="domain" description="PAS" evidence="10">
    <location>
        <begin position="70"/>
        <end position="143"/>
    </location>
</feature>
<dbReference type="Pfam" id="PF02518">
    <property type="entry name" value="HATPase_c"/>
    <property type="match status" value="1"/>
</dbReference>
<protein>
    <recommendedName>
        <fullName evidence="2">histidine kinase</fullName>
        <ecNumber evidence="2">2.7.13.3</ecNumber>
    </recommendedName>
</protein>
<dbReference type="SMART" id="SM00091">
    <property type="entry name" value="PAS"/>
    <property type="match status" value="1"/>
</dbReference>
<dbReference type="PROSITE" id="PS50109">
    <property type="entry name" value="HIS_KIN"/>
    <property type="match status" value="1"/>
</dbReference>
<evidence type="ECO:0000313" key="12">
    <source>
        <dbReference type="EMBL" id="BDV42011.1"/>
    </source>
</evidence>
<gene>
    <name evidence="12" type="ORF">GURASL_09340</name>
</gene>
<organism evidence="12 13">
    <name type="scientific">Geotalea uraniireducens</name>
    <dbReference type="NCBI Taxonomy" id="351604"/>
    <lineage>
        <taxon>Bacteria</taxon>
        <taxon>Pseudomonadati</taxon>
        <taxon>Thermodesulfobacteriota</taxon>
        <taxon>Desulfuromonadia</taxon>
        <taxon>Geobacterales</taxon>
        <taxon>Geobacteraceae</taxon>
        <taxon>Geotalea</taxon>
    </lineage>
</organism>
<dbReference type="Gene3D" id="3.30.565.10">
    <property type="entry name" value="Histidine kinase-like ATPase, C-terminal domain"/>
    <property type="match status" value="1"/>
</dbReference>
<dbReference type="Proteomes" id="UP001317705">
    <property type="component" value="Chromosome"/>
</dbReference>
<dbReference type="Pfam" id="PF00989">
    <property type="entry name" value="PAS"/>
    <property type="match status" value="1"/>
</dbReference>
<accession>A0ABN6VT61</accession>
<dbReference type="PROSITE" id="PS50113">
    <property type="entry name" value="PAC"/>
    <property type="match status" value="1"/>
</dbReference>
<dbReference type="SMART" id="SM00388">
    <property type="entry name" value="HisKA"/>
    <property type="match status" value="1"/>
</dbReference>
<reference evidence="12 13" key="1">
    <citation type="submission" date="2022-12" db="EMBL/GenBank/DDBJ databases">
        <title>Polyphasic characterization of Geotalea uranireducens NIT-SL11 newly isolated from a complex of sewage sludge and microbially reduced graphene oxide.</title>
        <authorList>
            <person name="Xie L."/>
            <person name="Yoshida N."/>
            <person name="Meng L."/>
        </authorList>
    </citation>
    <scope>NUCLEOTIDE SEQUENCE [LARGE SCALE GENOMIC DNA]</scope>
    <source>
        <strain evidence="12 13">NIT-SL11</strain>
    </source>
</reference>
<dbReference type="InterPro" id="IPR036097">
    <property type="entry name" value="HisK_dim/P_sf"/>
</dbReference>
<dbReference type="SMART" id="SM00086">
    <property type="entry name" value="PAC"/>
    <property type="match status" value="1"/>
</dbReference>
<dbReference type="SUPFAM" id="SSF55785">
    <property type="entry name" value="PYP-like sensor domain (PAS domain)"/>
    <property type="match status" value="2"/>
</dbReference>
<dbReference type="InterPro" id="IPR000014">
    <property type="entry name" value="PAS"/>
</dbReference>
<dbReference type="InterPro" id="IPR000700">
    <property type="entry name" value="PAS-assoc_C"/>
</dbReference>
<dbReference type="InterPro" id="IPR050351">
    <property type="entry name" value="BphY/WalK/GraS-like"/>
</dbReference>
<name>A0ABN6VT61_9BACT</name>
<evidence type="ECO:0000259" key="11">
    <source>
        <dbReference type="PROSITE" id="PS50113"/>
    </source>
</evidence>
<sequence length="609" mass="68155">MVAILSPLAARGAPPGLPEEHRHRLSDLYAEFSTHFWGAVSVLLILLIVISLLIYIMRQRFRVEISLRQSEEKYRELVQNANSIIMRLDSAGTITFFNEFAQKFFGFTEEEVLGKSPLDTIVPERESTGRDLRTLIAAVLREPARYERNVNENVRKNGERVWVSWANKPVCDAAGRLREYLCVGTDITDRKRAEEELRRSEKRFATIFNTAAVSLWEEDFSAAKAAIDGVKATWSGSFRDFLSRHPDFAEQTLRLIRIVDVNDWTLTLYEAPSKAALLGGLHRIATPETCRAFEGCLQAIAEGKAFFEVETVNRTFAGRTIDVLMRVAIPAPGADFGNLLVSIVDITARKRAEQAIREMNAELERRVHERTVQLESSNRELESFCYSVSHDLRAPLRHINSFSAIIMEEKAAALDEDVRELLGRVQAASRRMGLLIDDLLELSRVTRSAISVRNVDVSALVRTIVDELQAAEPQRQVEVRIDDGLAVLGDYRLLQVALQNLLDNAWKYTAKNPAAAIHVGRETVDGREVLFIRDNGVGFNMAYADKLFGAFQRLHRPGEFEGTGIGLATVQRIVQLHGGEVWGYGEEGKGATFYLSFPGGGAGGRPVPQ</sequence>
<feature type="transmembrane region" description="Helical" evidence="8">
    <location>
        <begin position="36"/>
        <end position="56"/>
    </location>
</feature>
<dbReference type="InterPro" id="IPR036890">
    <property type="entry name" value="HATPase_C_sf"/>
</dbReference>
<evidence type="ECO:0000256" key="4">
    <source>
        <dbReference type="ARBA" id="ARBA00022679"/>
    </source>
</evidence>
<dbReference type="InterPro" id="IPR035965">
    <property type="entry name" value="PAS-like_dom_sf"/>
</dbReference>
<dbReference type="Pfam" id="PF00512">
    <property type="entry name" value="HisKA"/>
    <property type="match status" value="1"/>
</dbReference>
<keyword evidence="6 8" id="KW-0472">Membrane</keyword>
<evidence type="ECO:0000313" key="13">
    <source>
        <dbReference type="Proteomes" id="UP001317705"/>
    </source>
</evidence>
<keyword evidence="3" id="KW-0597">Phosphoprotein</keyword>
<dbReference type="PANTHER" id="PTHR42878:SF15">
    <property type="entry name" value="BACTERIOPHYTOCHROME"/>
    <property type="match status" value="1"/>
</dbReference>
<dbReference type="PRINTS" id="PR00344">
    <property type="entry name" value="BCTRLSENSOR"/>
</dbReference>
<evidence type="ECO:0000256" key="6">
    <source>
        <dbReference type="ARBA" id="ARBA00023136"/>
    </source>
</evidence>
<evidence type="ECO:0000256" key="8">
    <source>
        <dbReference type="SAM" id="Phobius"/>
    </source>
</evidence>
<dbReference type="EMBL" id="AP027151">
    <property type="protein sequence ID" value="BDV42011.1"/>
    <property type="molecule type" value="Genomic_DNA"/>
</dbReference>
<dbReference type="InterPro" id="IPR013767">
    <property type="entry name" value="PAS_fold"/>
</dbReference>
<dbReference type="InterPro" id="IPR003661">
    <property type="entry name" value="HisK_dim/P_dom"/>
</dbReference>
<dbReference type="SMART" id="SM00387">
    <property type="entry name" value="HATPase_c"/>
    <property type="match status" value="1"/>
</dbReference>
<dbReference type="InterPro" id="IPR001610">
    <property type="entry name" value="PAC"/>
</dbReference>
<dbReference type="CDD" id="cd00082">
    <property type="entry name" value="HisKA"/>
    <property type="match status" value="1"/>
</dbReference>
<evidence type="ECO:0000259" key="10">
    <source>
        <dbReference type="PROSITE" id="PS50112"/>
    </source>
</evidence>
<evidence type="ECO:0000256" key="3">
    <source>
        <dbReference type="ARBA" id="ARBA00022553"/>
    </source>
</evidence>
<dbReference type="PANTHER" id="PTHR42878">
    <property type="entry name" value="TWO-COMPONENT HISTIDINE KINASE"/>
    <property type="match status" value="1"/>
</dbReference>
<dbReference type="CDD" id="cd00130">
    <property type="entry name" value="PAS"/>
    <property type="match status" value="1"/>
</dbReference>
<dbReference type="InterPro" id="IPR005467">
    <property type="entry name" value="His_kinase_dom"/>
</dbReference>